<reference evidence="1 2" key="1">
    <citation type="submission" date="2017-11" db="EMBL/GenBank/DDBJ databases">
        <title>Rhodohalobacter 15182 sp. nov., isolated from a salt lake.</title>
        <authorList>
            <person name="Han S."/>
        </authorList>
    </citation>
    <scope>NUCLEOTIDE SEQUENCE [LARGE SCALE GENOMIC DNA]</scope>
    <source>
        <strain evidence="1 2">15182</strain>
    </source>
</reference>
<dbReference type="AlphaFoldDB" id="A0A2N0VLK2"/>
<keyword evidence="2" id="KW-1185">Reference proteome</keyword>
<name>A0A2N0VLK2_9BACT</name>
<proteinExistence type="predicted"/>
<dbReference type="Proteomes" id="UP000233398">
    <property type="component" value="Unassembled WGS sequence"/>
</dbReference>
<comment type="caution">
    <text evidence="1">The sequence shown here is derived from an EMBL/GenBank/DDBJ whole genome shotgun (WGS) entry which is preliminary data.</text>
</comment>
<dbReference type="OrthoDB" id="1525021at2"/>
<evidence type="ECO:0000313" key="1">
    <source>
        <dbReference type="EMBL" id="PKD45021.1"/>
    </source>
</evidence>
<dbReference type="EMBL" id="PISP01000001">
    <property type="protein sequence ID" value="PKD45021.1"/>
    <property type="molecule type" value="Genomic_DNA"/>
</dbReference>
<dbReference type="RefSeq" id="WP_101072375.1">
    <property type="nucleotide sequence ID" value="NZ_PISP01000001.1"/>
</dbReference>
<evidence type="ECO:0000313" key="2">
    <source>
        <dbReference type="Proteomes" id="UP000233398"/>
    </source>
</evidence>
<protein>
    <submittedName>
        <fullName evidence="1">Uncharacterized protein</fullName>
    </submittedName>
</protein>
<gene>
    <name evidence="1" type="ORF">CWD77_06080</name>
</gene>
<organism evidence="1 2">
    <name type="scientific">Rhodohalobacter barkolensis</name>
    <dbReference type="NCBI Taxonomy" id="2053187"/>
    <lineage>
        <taxon>Bacteria</taxon>
        <taxon>Pseudomonadati</taxon>
        <taxon>Balneolota</taxon>
        <taxon>Balneolia</taxon>
        <taxon>Balneolales</taxon>
        <taxon>Balneolaceae</taxon>
        <taxon>Rhodohalobacter</taxon>
    </lineage>
</organism>
<accession>A0A2N0VLK2</accession>
<sequence length="90" mass="10214">MPKDKLTPSENAILRELIYPEPFSHIQEETGLSYGAIRDDLIKLINHGYIEVFDSATLISVSPFYDSDNIQQFSFKATKTGLKRIQSHAI</sequence>